<evidence type="ECO:0000313" key="1">
    <source>
        <dbReference type="EMBL" id="RCW86331.1"/>
    </source>
</evidence>
<dbReference type="SUPFAM" id="SSF50118">
    <property type="entry name" value="Cell growth inhibitor/plasmid maintenance toxic component"/>
    <property type="match status" value="1"/>
</dbReference>
<dbReference type="Pfam" id="PF02452">
    <property type="entry name" value="PemK_toxin"/>
    <property type="match status" value="1"/>
</dbReference>
<dbReference type="OrthoDB" id="9813449at2"/>
<evidence type="ECO:0000313" key="2">
    <source>
        <dbReference type="Proteomes" id="UP000253324"/>
    </source>
</evidence>
<dbReference type="InterPro" id="IPR003477">
    <property type="entry name" value="PemK-like"/>
</dbReference>
<dbReference type="EMBL" id="QPJM01000002">
    <property type="protein sequence ID" value="RCW86331.1"/>
    <property type="molecule type" value="Genomic_DNA"/>
</dbReference>
<dbReference type="InterPro" id="IPR011067">
    <property type="entry name" value="Plasmid_toxin/cell-grow_inhib"/>
</dbReference>
<protein>
    <submittedName>
        <fullName evidence="1">mRNA interferase MazF</fullName>
    </submittedName>
</protein>
<reference evidence="1 2" key="1">
    <citation type="submission" date="2018-07" db="EMBL/GenBank/DDBJ databases">
        <title>Genomic Encyclopedia of Type Strains, Phase III (KMG-III): the genomes of soil and plant-associated and newly described type strains.</title>
        <authorList>
            <person name="Whitman W."/>
        </authorList>
    </citation>
    <scope>NUCLEOTIDE SEQUENCE [LARGE SCALE GENOMIC DNA]</scope>
    <source>
        <strain evidence="1 2">31-25a</strain>
    </source>
</reference>
<gene>
    <name evidence="1" type="ORF">C7476_102311</name>
</gene>
<dbReference type="Gene3D" id="2.30.30.110">
    <property type="match status" value="1"/>
</dbReference>
<dbReference type="GO" id="GO:0003677">
    <property type="term" value="F:DNA binding"/>
    <property type="evidence" value="ECO:0007669"/>
    <property type="project" value="InterPro"/>
</dbReference>
<proteinExistence type="predicted"/>
<name>A0A368Z1N9_9HYPH</name>
<dbReference type="Proteomes" id="UP000253324">
    <property type="component" value="Unassembled WGS sequence"/>
</dbReference>
<dbReference type="RefSeq" id="WP_114428826.1">
    <property type="nucleotide sequence ID" value="NZ_QPJM01000002.1"/>
</dbReference>
<sequence length="115" mass="12791">MAIFRAGHVVKVPFPYTDKNTRQHRPALVVSRGEIGKDDALLWVVMITSAENRKWPGDQTIQLLEATGLPIVSLIRPTKIATIEKRDAEIIGEISNELLTLVMHEICKNIAPPSP</sequence>
<dbReference type="AlphaFoldDB" id="A0A368Z1N9"/>
<organism evidence="1 2">
    <name type="scientific">Phyllobacterium bourgognense</name>
    <dbReference type="NCBI Taxonomy" id="314236"/>
    <lineage>
        <taxon>Bacteria</taxon>
        <taxon>Pseudomonadati</taxon>
        <taxon>Pseudomonadota</taxon>
        <taxon>Alphaproteobacteria</taxon>
        <taxon>Hyphomicrobiales</taxon>
        <taxon>Phyllobacteriaceae</taxon>
        <taxon>Phyllobacterium</taxon>
    </lineage>
</organism>
<keyword evidence="2" id="KW-1185">Reference proteome</keyword>
<accession>A0A368Z1N9</accession>
<comment type="caution">
    <text evidence="1">The sequence shown here is derived from an EMBL/GenBank/DDBJ whole genome shotgun (WGS) entry which is preliminary data.</text>
</comment>